<sequence length="22" mass="2564">MSLQGESNAENHLTIWILYTSR</sequence>
<accession>A0A1B0CYI3</accession>
<evidence type="ECO:0000313" key="1">
    <source>
        <dbReference type="EnsemblMetazoa" id="PPAI000057-PA"/>
    </source>
</evidence>
<keyword evidence="2" id="KW-1185">Reference proteome</keyword>
<dbReference type="Proteomes" id="UP000092462">
    <property type="component" value="Unassembled WGS sequence"/>
</dbReference>
<protein>
    <submittedName>
        <fullName evidence="1">Uncharacterized protein</fullName>
    </submittedName>
</protein>
<dbReference type="EMBL" id="AJVK01000251">
    <property type="status" value="NOT_ANNOTATED_CDS"/>
    <property type="molecule type" value="Genomic_DNA"/>
</dbReference>
<name>A0A1B0CYI3_PHLPP</name>
<proteinExistence type="predicted"/>
<organism evidence="1 2">
    <name type="scientific">Phlebotomus papatasi</name>
    <name type="common">Sandfly</name>
    <dbReference type="NCBI Taxonomy" id="29031"/>
    <lineage>
        <taxon>Eukaryota</taxon>
        <taxon>Metazoa</taxon>
        <taxon>Ecdysozoa</taxon>
        <taxon>Arthropoda</taxon>
        <taxon>Hexapoda</taxon>
        <taxon>Insecta</taxon>
        <taxon>Pterygota</taxon>
        <taxon>Neoptera</taxon>
        <taxon>Endopterygota</taxon>
        <taxon>Diptera</taxon>
        <taxon>Nematocera</taxon>
        <taxon>Psychodoidea</taxon>
        <taxon>Psychodidae</taxon>
        <taxon>Phlebotomus</taxon>
        <taxon>Phlebotomus</taxon>
    </lineage>
</organism>
<reference evidence="1" key="1">
    <citation type="submission" date="2022-08" db="UniProtKB">
        <authorList>
            <consortium name="EnsemblMetazoa"/>
        </authorList>
    </citation>
    <scope>IDENTIFICATION</scope>
    <source>
        <strain evidence="1">Israel</strain>
    </source>
</reference>
<dbReference type="AlphaFoldDB" id="A0A1B0CYI3"/>
<evidence type="ECO:0000313" key="2">
    <source>
        <dbReference type="Proteomes" id="UP000092462"/>
    </source>
</evidence>
<dbReference type="VEuPathDB" id="VectorBase:PPAI000057"/>
<dbReference type="EnsemblMetazoa" id="PPAI000057-RA">
    <property type="protein sequence ID" value="PPAI000057-PA"/>
    <property type="gene ID" value="PPAI000057"/>
</dbReference>